<name>A0A060JDK8_9MICO</name>
<gene>
    <name evidence="7" type="primary">ribH</name>
    <name evidence="8" type="ORF">Rhola_00011630</name>
</gene>
<keyword evidence="9" id="KW-1185">Reference proteome</keyword>
<dbReference type="Gene3D" id="3.40.50.960">
    <property type="entry name" value="Lumazine/riboflavin synthase"/>
    <property type="match status" value="1"/>
</dbReference>
<evidence type="ECO:0000256" key="4">
    <source>
        <dbReference type="ARBA" id="ARBA00022619"/>
    </source>
</evidence>
<proteinExistence type="inferred from homology"/>
<dbReference type="EMBL" id="CP007490">
    <property type="protein sequence ID" value="AIC47956.1"/>
    <property type="molecule type" value="Genomic_DNA"/>
</dbReference>
<reference evidence="8 9" key="1">
    <citation type="journal article" date="2014" name="Int. J. Syst. Evol. Microbiol.">
        <title>Rhodoluna lacicola gen. nov., sp. nov., a planktonic freshwater bacterium with stream-lined genome.</title>
        <authorList>
            <person name="Hahn M."/>
            <person name="Schmidt J."/>
            <person name="Taipale S.J."/>
            <person name="Doolittle W.F."/>
            <person name="Koll U."/>
        </authorList>
    </citation>
    <scope>NUCLEOTIDE SEQUENCE [LARGE SCALE GENOMIC DNA]</scope>
    <source>
        <strain evidence="8 9">MWH-Ta8</strain>
    </source>
</reference>
<dbReference type="OrthoDB" id="9809709at2"/>
<feature type="binding site" evidence="7">
    <location>
        <begin position="80"/>
        <end position="82"/>
    </location>
    <ligand>
        <name>5-amino-6-(D-ribitylamino)uracil</name>
        <dbReference type="ChEBI" id="CHEBI:15934"/>
    </ligand>
</feature>
<dbReference type="InterPro" id="IPR036467">
    <property type="entry name" value="LS/RS_sf"/>
</dbReference>
<evidence type="ECO:0000256" key="2">
    <source>
        <dbReference type="ARBA" id="ARBA00007424"/>
    </source>
</evidence>
<dbReference type="RefSeq" id="WP_038503096.1">
    <property type="nucleotide sequence ID" value="NZ_AP026911.1"/>
</dbReference>
<organism evidence="8 9">
    <name type="scientific">Rhodoluna lacicola</name>
    <dbReference type="NCBI Taxonomy" id="529884"/>
    <lineage>
        <taxon>Bacteria</taxon>
        <taxon>Bacillati</taxon>
        <taxon>Actinomycetota</taxon>
        <taxon>Actinomycetes</taxon>
        <taxon>Micrococcales</taxon>
        <taxon>Microbacteriaceae</taxon>
        <taxon>Luna cluster</taxon>
        <taxon>Luna-1 subcluster</taxon>
        <taxon>Rhodoluna</taxon>
    </lineage>
</organism>
<evidence type="ECO:0000256" key="7">
    <source>
        <dbReference type="HAMAP-Rule" id="MF_00178"/>
    </source>
</evidence>
<dbReference type="InterPro" id="IPR002180">
    <property type="entry name" value="LS/RS"/>
</dbReference>
<feature type="active site" description="Proton donor" evidence="7">
    <location>
        <position position="88"/>
    </location>
</feature>
<dbReference type="CDD" id="cd09209">
    <property type="entry name" value="Lumazine_synthase-I"/>
    <property type="match status" value="1"/>
</dbReference>
<protein>
    <recommendedName>
        <fullName evidence="3 7">6,7-dimethyl-8-ribityllumazine synthase</fullName>
        <shortName evidence="7">DMRL synthase</shortName>
        <shortName evidence="7">LS</shortName>
        <shortName evidence="7">Lumazine synthase</shortName>
        <ecNumber evidence="3 7">2.5.1.78</ecNumber>
    </recommendedName>
</protein>
<dbReference type="GO" id="GO:0005829">
    <property type="term" value="C:cytosol"/>
    <property type="evidence" value="ECO:0007669"/>
    <property type="project" value="TreeGrafter"/>
</dbReference>
<dbReference type="NCBIfam" id="TIGR00114">
    <property type="entry name" value="lumazine-synth"/>
    <property type="match status" value="1"/>
</dbReference>
<feature type="binding site" evidence="7">
    <location>
        <position position="113"/>
    </location>
    <ligand>
        <name>5-amino-6-(D-ribitylamino)uracil</name>
        <dbReference type="ChEBI" id="CHEBI:15934"/>
    </ligand>
</feature>
<dbReference type="HAMAP" id="MF_00178">
    <property type="entry name" value="Lumazine_synth"/>
    <property type="match status" value="1"/>
</dbReference>
<evidence type="ECO:0000313" key="9">
    <source>
        <dbReference type="Proteomes" id="UP000067708"/>
    </source>
</evidence>
<evidence type="ECO:0000256" key="5">
    <source>
        <dbReference type="ARBA" id="ARBA00022679"/>
    </source>
</evidence>
<evidence type="ECO:0000256" key="3">
    <source>
        <dbReference type="ARBA" id="ARBA00012664"/>
    </source>
</evidence>
<dbReference type="KEGG" id="rla:Rhola_00011630"/>
<dbReference type="STRING" id="529884.Rhola_00011630"/>
<dbReference type="HOGENOM" id="CLU_089358_1_2_11"/>
<dbReference type="UniPathway" id="UPA00275">
    <property type="reaction ID" value="UER00404"/>
</dbReference>
<evidence type="ECO:0000256" key="6">
    <source>
        <dbReference type="ARBA" id="ARBA00048785"/>
    </source>
</evidence>
<dbReference type="Pfam" id="PF00885">
    <property type="entry name" value="DMRL_synthase"/>
    <property type="match status" value="1"/>
</dbReference>
<dbReference type="eggNOG" id="COG0054">
    <property type="taxonomic scope" value="Bacteria"/>
</dbReference>
<keyword evidence="4 7" id="KW-0686">Riboflavin biosynthesis</keyword>
<feature type="binding site" evidence="7">
    <location>
        <begin position="85"/>
        <end position="86"/>
    </location>
    <ligand>
        <name>(2S)-2-hydroxy-3-oxobutyl phosphate</name>
        <dbReference type="ChEBI" id="CHEBI:58830"/>
    </ligand>
</feature>
<evidence type="ECO:0000256" key="1">
    <source>
        <dbReference type="ARBA" id="ARBA00004917"/>
    </source>
</evidence>
<dbReference type="PANTHER" id="PTHR21058">
    <property type="entry name" value="6,7-DIMETHYL-8-RIBITYLLUMAZINE SYNTHASE DMRL SYNTHASE LUMAZINE SYNTHASE"/>
    <property type="match status" value="1"/>
</dbReference>
<dbReference type="Proteomes" id="UP000067708">
    <property type="component" value="Chromosome"/>
</dbReference>
<comment type="similarity">
    <text evidence="2 7">Belongs to the DMRL synthase family.</text>
</comment>
<feature type="binding site" evidence="7">
    <location>
        <begin position="57"/>
        <end position="59"/>
    </location>
    <ligand>
        <name>5-amino-6-(D-ribitylamino)uracil</name>
        <dbReference type="ChEBI" id="CHEBI:15934"/>
    </ligand>
</feature>
<evidence type="ECO:0000313" key="8">
    <source>
        <dbReference type="EMBL" id="AIC47956.1"/>
    </source>
</evidence>
<comment type="function">
    <text evidence="7">Catalyzes the formation of 6,7-dimethyl-8-ribityllumazine by condensation of 5-amino-6-(D-ribitylamino)uracil with 3,4-dihydroxy-2-butanone 4-phosphate. This is the penultimate step in the biosynthesis of riboflavin.</text>
</comment>
<dbReference type="EC" id="2.5.1.78" evidence="3 7"/>
<dbReference type="PANTHER" id="PTHR21058:SF0">
    <property type="entry name" value="6,7-DIMETHYL-8-RIBITYLLUMAZINE SYNTHASE"/>
    <property type="match status" value="1"/>
</dbReference>
<dbReference type="AlphaFoldDB" id="A0A060JDK8"/>
<accession>A0A060JDK8</accession>
<comment type="catalytic activity">
    <reaction evidence="6 7">
        <text>(2S)-2-hydroxy-3-oxobutyl phosphate + 5-amino-6-(D-ribitylamino)uracil = 6,7-dimethyl-8-(1-D-ribityl)lumazine + phosphate + 2 H2O + H(+)</text>
        <dbReference type="Rhea" id="RHEA:26152"/>
        <dbReference type="ChEBI" id="CHEBI:15377"/>
        <dbReference type="ChEBI" id="CHEBI:15378"/>
        <dbReference type="ChEBI" id="CHEBI:15934"/>
        <dbReference type="ChEBI" id="CHEBI:43474"/>
        <dbReference type="ChEBI" id="CHEBI:58201"/>
        <dbReference type="ChEBI" id="CHEBI:58830"/>
        <dbReference type="EC" id="2.5.1.78"/>
    </reaction>
</comment>
<dbReference type="GO" id="GO:0009231">
    <property type="term" value="P:riboflavin biosynthetic process"/>
    <property type="evidence" value="ECO:0007669"/>
    <property type="project" value="UniProtKB-UniRule"/>
</dbReference>
<dbReference type="GO" id="GO:0009349">
    <property type="term" value="C:riboflavin synthase complex"/>
    <property type="evidence" value="ECO:0007669"/>
    <property type="project" value="UniProtKB-UniRule"/>
</dbReference>
<comment type="pathway">
    <text evidence="1 7">Cofactor biosynthesis; riboflavin biosynthesis; riboflavin from 2-hydroxy-3-oxobutyl phosphate and 5-amino-6-(D-ribitylamino)uracil: step 1/2.</text>
</comment>
<sequence>MSGAGAPKLEIDASGLQVAIVVTSWHTEITDGLLAGAERALQKAGNDTYEVWRVPGAFELPLGAQKAIDAGAEVVIALGVVIQGETPHFEYVCSSATDGLTRVQLDSGVPVGFGLLTVDTAEQALERAGLENSKEDKGAEAVEAAVLMARL</sequence>
<dbReference type="InterPro" id="IPR034964">
    <property type="entry name" value="LS"/>
</dbReference>
<dbReference type="SUPFAM" id="SSF52121">
    <property type="entry name" value="Lumazine synthase"/>
    <property type="match status" value="1"/>
</dbReference>
<dbReference type="GO" id="GO:0000906">
    <property type="term" value="F:6,7-dimethyl-8-ribityllumazine synthase activity"/>
    <property type="evidence" value="ECO:0007669"/>
    <property type="project" value="UniProtKB-UniRule"/>
</dbReference>
<feature type="binding site" evidence="7">
    <location>
        <position position="127"/>
    </location>
    <ligand>
        <name>(2S)-2-hydroxy-3-oxobutyl phosphate</name>
        <dbReference type="ChEBI" id="CHEBI:58830"/>
    </ligand>
</feature>
<dbReference type="PATRIC" id="fig|529884.3.peg.1122"/>
<feature type="binding site" evidence="7">
    <location>
        <position position="25"/>
    </location>
    <ligand>
        <name>5-amino-6-(D-ribitylamino)uracil</name>
        <dbReference type="ChEBI" id="CHEBI:15934"/>
    </ligand>
</feature>
<keyword evidence="5 7" id="KW-0808">Transferase</keyword>